<keyword evidence="12 16" id="KW-0560">Oxidoreductase</keyword>
<feature type="active site" description="Proton donor" evidence="16">
    <location>
        <position position="226"/>
    </location>
</feature>
<evidence type="ECO:0000256" key="13">
    <source>
        <dbReference type="ARBA" id="ARBA00023306"/>
    </source>
</evidence>
<dbReference type="PROSITE" id="PS51387">
    <property type="entry name" value="FAD_PCMH"/>
    <property type="match status" value="1"/>
</dbReference>
<dbReference type="InterPro" id="IPR016166">
    <property type="entry name" value="FAD-bd_PCMH"/>
</dbReference>
<dbReference type="HAMAP" id="MF_00037">
    <property type="entry name" value="MurB"/>
    <property type="match status" value="1"/>
</dbReference>
<evidence type="ECO:0000256" key="3">
    <source>
        <dbReference type="ARBA" id="ARBA00004496"/>
    </source>
</evidence>
<evidence type="ECO:0000256" key="12">
    <source>
        <dbReference type="ARBA" id="ARBA00023002"/>
    </source>
</evidence>
<dbReference type="AlphaFoldDB" id="A0A0M2SNM4"/>
<dbReference type="GO" id="GO:0009252">
    <property type="term" value="P:peptidoglycan biosynthetic process"/>
    <property type="evidence" value="ECO:0007669"/>
    <property type="project" value="UniProtKB-UniRule"/>
</dbReference>
<dbReference type="Gene3D" id="3.90.78.10">
    <property type="entry name" value="UDP-N-acetylenolpyruvoylglucosamine reductase, C-terminal domain"/>
    <property type="match status" value="1"/>
</dbReference>
<evidence type="ECO:0000256" key="16">
    <source>
        <dbReference type="HAMAP-Rule" id="MF_00037"/>
    </source>
</evidence>
<keyword evidence="10 16" id="KW-0133">Cell shape</keyword>
<dbReference type="InterPro" id="IPR003170">
    <property type="entry name" value="MurB"/>
</dbReference>
<dbReference type="InterPro" id="IPR036318">
    <property type="entry name" value="FAD-bd_PCMH-like_sf"/>
</dbReference>
<dbReference type="Proteomes" id="UP000034287">
    <property type="component" value="Unassembled WGS sequence"/>
</dbReference>
<evidence type="ECO:0000256" key="8">
    <source>
        <dbReference type="ARBA" id="ARBA00022827"/>
    </source>
</evidence>
<evidence type="ECO:0000256" key="15">
    <source>
        <dbReference type="ARBA" id="ARBA00048914"/>
    </source>
</evidence>
<evidence type="ECO:0000256" key="1">
    <source>
        <dbReference type="ARBA" id="ARBA00001974"/>
    </source>
</evidence>
<dbReference type="Gene3D" id="3.30.43.10">
    <property type="entry name" value="Uridine Diphospho-n-acetylenolpyruvylglucosamine Reductase, domain 2"/>
    <property type="match status" value="1"/>
</dbReference>
<comment type="subcellular location">
    <subcellularLocation>
        <location evidence="3 16">Cytoplasm</location>
    </subcellularLocation>
</comment>
<accession>A0A0M2SNM4</accession>
<keyword evidence="5 16" id="KW-0963">Cytoplasm</keyword>
<evidence type="ECO:0000256" key="7">
    <source>
        <dbReference type="ARBA" id="ARBA00022630"/>
    </source>
</evidence>
<evidence type="ECO:0000256" key="10">
    <source>
        <dbReference type="ARBA" id="ARBA00022960"/>
    </source>
</evidence>
<comment type="pathway">
    <text evidence="4 16">Cell wall biogenesis; peptidoglycan biosynthesis.</text>
</comment>
<protein>
    <recommendedName>
        <fullName evidence="16">UDP-N-acetylenolpyruvoylglucosamine reductase</fullName>
        <ecNumber evidence="16">1.3.1.98</ecNumber>
    </recommendedName>
    <alternativeName>
        <fullName evidence="16">UDP-N-acetylmuramate dehydrogenase</fullName>
    </alternativeName>
</protein>
<dbReference type="GO" id="GO:0051301">
    <property type="term" value="P:cell division"/>
    <property type="evidence" value="ECO:0007669"/>
    <property type="project" value="UniProtKB-KW"/>
</dbReference>
<feature type="active site" evidence="16">
    <location>
        <position position="296"/>
    </location>
</feature>
<keyword evidence="9 16" id="KW-0521">NADP</keyword>
<dbReference type="NCBIfam" id="TIGR00179">
    <property type="entry name" value="murB"/>
    <property type="match status" value="1"/>
</dbReference>
<proteinExistence type="inferred from homology"/>
<dbReference type="FunFam" id="3.90.78.10:FF:000001">
    <property type="entry name" value="UDP-N-acetylenolpyruvoylglucosamine reductase"/>
    <property type="match status" value="1"/>
</dbReference>
<keyword evidence="19" id="KW-1185">Reference proteome</keyword>
<gene>
    <name evidence="16 18" type="primary">murB</name>
    <name evidence="18" type="ORF">WN59_07115</name>
</gene>
<dbReference type="RefSeq" id="WP_046514971.1">
    <property type="nucleotide sequence ID" value="NZ_LAYZ01000004.1"/>
</dbReference>
<evidence type="ECO:0000256" key="11">
    <source>
        <dbReference type="ARBA" id="ARBA00022984"/>
    </source>
</evidence>
<evidence type="ECO:0000256" key="6">
    <source>
        <dbReference type="ARBA" id="ARBA00022618"/>
    </source>
</evidence>
<dbReference type="Pfam" id="PF02873">
    <property type="entry name" value="MurB_C"/>
    <property type="match status" value="1"/>
</dbReference>
<evidence type="ECO:0000313" key="19">
    <source>
        <dbReference type="Proteomes" id="UP000034287"/>
    </source>
</evidence>
<dbReference type="InterPro" id="IPR016167">
    <property type="entry name" value="FAD-bd_PCMH_sub1"/>
</dbReference>
<dbReference type="EMBL" id="LAYZ01000004">
    <property type="protein sequence ID" value="KKK34492.1"/>
    <property type="molecule type" value="Genomic_DNA"/>
</dbReference>
<dbReference type="Pfam" id="PF01565">
    <property type="entry name" value="FAD_binding_4"/>
    <property type="match status" value="1"/>
</dbReference>
<keyword evidence="7 16" id="KW-0285">Flavoprotein</keyword>
<dbReference type="GO" id="GO:0008762">
    <property type="term" value="F:UDP-N-acetylmuramate dehydrogenase activity"/>
    <property type="evidence" value="ECO:0007669"/>
    <property type="project" value="UniProtKB-UniRule"/>
</dbReference>
<dbReference type="EC" id="1.3.1.98" evidence="16"/>
<keyword evidence="6 16" id="KW-0132">Cell division</keyword>
<keyword evidence="14 16" id="KW-0961">Cell wall biogenesis/degradation</keyword>
<evidence type="ECO:0000256" key="4">
    <source>
        <dbReference type="ARBA" id="ARBA00004752"/>
    </source>
</evidence>
<dbReference type="InterPro" id="IPR016169">
    <property type="entry name" value="FAD-bd_PCMH_sub2"/>
</dbReference>
<evidence type="ECO:0000256" key="9">
    <source>
        <dbReference type="ARBA" id="ARBA00022857"/>
    </source>
</evidence>
<dbReference type="GO" id="GO:0071555">
    <property type="term" value="P:cell wall organization"/>
    <property type="evidence" value="ECO:0007669"/>
    <property type="project" value="UniProtKB-KW"/>
</dbReference>
<organism evidence="18 19">
    <name type="scientific">Salinicoccus sediminis</name>
    <dbReference type="NCBI Taxonomy" id="1432562"/>
    <lineage>
        <taxon>Bacteria</taxon>
        <taxon>Bacillati</taxon>
        <taxon>Bacillota</taxon>
        <taxon>Bacilli</taxon>
        <taxon>Bacillales</taxon>
        <taxon>Staphylococcaceae</taxon>
        <taxon>Salinicoccus</taxon>
    </lineage>
</organism>
<dbReference type="OrthoDB" id="9804753at2"/>
<reference evidence="18 19" key="1">
    <citation type="submission" date="2015-04" db="EMBL/GenBank/DDBJ databases">
        <title>Taxonomic description and genome sequence of Salinicoccus sediminis sp. nov., a novel hyper halotolerant bacterium isolated from marine sediment.</title>
        <authorList>
            <person name="Mathan Kumar R."/>
            <person name="Kaur G."/>
            <person name="Kumar N."/>
            <person name="Kumar A."/>
            <person name="Singh N.K."/>
            <person name="Kaur N."/>
            <person name="Mayilraj S."/>
        </authorList>
    </citation>
    <scope>NUCLEOTIDE SEQUENCE [LARGE SCALE GENOMIC DNA]</scope>
    <source>
        <strain evidence="18 19">SV-16</strain>
    </source>
</reference>
<comment type="function">
    <text evidence="2 16">Cell wall formation.</text>
</comment>
<evidence type="ECO:0000256" key="2">
    <source>
        <dbReference type="ARBA" id="ARBA00003921"/>
    </source>
</evidence>
<sequence length="312" mass="34136">MNTTQTEKDLKALLLDPDIKVYEPLKNYTYTETGGPADYYVTVHNVEDACRVLRYSAQNHIPVTYLGNGSNIIIRDGGIRGIVLNLLELDHLEEEAGIITAGSGRAIIDVSNFAYERALAGLEFACGIPGSVGGAVYMNAGAYGGEVKDCLLEVTAIDREGEIITLKNEELGLGYRKSIVQENDYVVVEAKFALKPGDAADIKAIMDDLTYRRESKQPLEFPSCGSVFQRPPGNFAGKLIQEAGLQGHRIGGVEVSTKHAGFMVNVDSGTAGDYEDLIRHVQDVILDEFGVQLNREVRIIGDPVYKRADRHK</sequence>
<dbReference type="UniPathway" id="UPA00219"/>
<dbReference type="STRING" id="1432562.WN59_07115"/>
<dbReference type="GO" id="GO:0008360">
    <property type="term" value="P:regulation of cell shape"/>
    <property type="evidence" value="ECO:0007669"/>
    <property type="project" value="UniProtKB-KW"/>
</dbReference>
<dbReference type="SUPFAM" id="SSF56176">
    <property type="entry name" value="FAD-binding/transporter-associated domain-like"/>
    <property type="match status" value="1"/>
</dbReference>
<dbReference type="InterPro" id="IPR006094">
    <property type="entry name" value="Oxid_FAD_bind_N"/>
</dbReference>
<feature type="active site" evidence="16">
    <location>
        <position position="176"/>
    </location>
</feature>
<dbReference type="SUPFAM" id="SSF56194">
    <property type="entry name" value="Uridine diphospho-N-Acetylenolpyruvylglucosamine reductase, MurB, C-terminal domain"/>
    <property type="match status" value="1"/>
</dbReference>
<evidence type="ECO:0000256" key="5">
    <source>
        <dbReference type="ARBA" id="ARBA00022490"/>
    </source>
</evidence>
<comment type="catalytic activity">
    <reaction evidence="15 16">
        <text>UDP-N-acetyl-alpha-D-muramate + NADP(+) = UDP-N-acetyl-3-O-(1-carboxyvinyl)-alpha-D-glucosamine + NADPH + H(+)</text>
        <dbReference type="Rhea" id="RHEA:12248"/>
        <dbReference type="ChEBI" id="CHEBI:15378"/>
        <dbReference type="ChEBI" id="CHEBI:57783"/>
        <dbReference type="ChEBI" id="CHEBI:58349"/>
        <dbReference type="ChEBI" id="CHEBI:68483"/>
        <dbReference type="ChEBI" id="CHEBI:70757"/>
        <dbReference type="EC" id="1.3.1.98"/>
    </reaction>
</comment>
<keyword evidence="13 16" id="KW-0131">Cell cycle</keyword>
<comment type="cofactor">
    <cofactor evidence="1 16">
        <name>FAD</name>
        <dbReference type="ChEBI" id="CHEBI:57692"/>
    </cofactor>
</comment>
<evidence type="ECO:0000256" key="14">
    <source>
        <dbReference type="ARBA" id="ARBA00023316"/>
    </source>
</evidence>
<name>A0A0M2SNM4_9STAP</name>
<comment type="caution">
    <text evidence="18">The sequence shown here is derived from an EMBL/GenBank/DDBJ whole genome shotgun (WGS) entry which is preliminary data.</text>
</comment>
<dbReference type="Gene3D" id="3.30.465.10">
    <property type="match status" value="1"/>
</dbReference>
<evidence type="ECO:0000313" key="18">
    <source>
        <dbReference type="EMBL" id="KKK34492.1"/>
    </source>
</evidence>
<dbReference type="PANTHER" id="PTHR21071">
    <property type="entry name" value="UDP-N-ACETYLENOLPYRUVOYLGLUCOSAMINE REDUCTASE"/>
    <property type="match status" value="1"/>
</dbReference>
<dbReference type="GO" id="GO:0071949">
    <property type="term" value="F:FAD binding"/>
    <property type="evidence" value="ECO:0007669"/>
    <property type="project" value="InterPro"/>
</dbReference>
<keyword evidence="11 16" id="KW-0573">Peptidoglycan synthesis</keyword>
<dbReference type="PANTHER" id="PTHR21071:SF4">
    <property type="entry name" value="UDP-N-ACETYLENOLPYRUVOYLGLUCOSAMINE REDUCTASE"/>
    <property type="match status" value="1"/>
</dbReference>
<dbReference type="PATRIC" id="fig|1432562.3.peg.1417"/>
<feature type="domain" description="FAD-binding PCMH-type" evidence="17">
    <location>
        <begin position="33"/>
        <end position="197"/>
    </location>
</feature>
<dbReference type="InterPro" id="IPR036635">
    <property type="entry name" value="MurB_C_sf"/>
</dbReference>
<dbReference type="NCBIfam" id="NF010480">
    <property type="entry name" value="PRK13905.1"/>
    <property type="match status" value="1"/>
</dbReference>
<evidence type="ECO:0000259" key="17">
    <source>
        <dbReference type="PROSITE" id="PS51387"/>
    </source>
</evidence>
<dbReference type="GO" id="GO:0005829">
    <property type="term" value="C:cytosol"/>
    <property type="evidence" value="ECO:0007669"/>
    <property type="project" value="TreeGrafter"/>
</dbReference>
<keyword evidence="8 16" id="KW-0274">FAD</keyword>
<dbReference type="InterPro" id="IPR011601">
    <property type="entry name" value="MurB_C"/>
</dbReference>
<comment type="similarity">
    <text evidence="16">Belongs to the MurB family.</text>
</comment>